<dbReference type="SMART" id="SM00530">
    <property type="entry name" value="HTH_XRE"/>
    <property type="match status" value="1"/>
</dbReference>
<dbReference type="Gene3D" id="1.10.260.40">
    <property type="entry name" value="lambda repressor-like DNA-binding domains"/>
    <property type="match status" value="1"/>
</dbReference>
<dbReference type="RefSeq" id="WP_068649509.1">
    <property type="nucleotide sequence ID" value="NZ_CP043611.1"/>
</dbReference>
<reference evidence="3 4" key="1">
    <citation type="submission" date="2016-03" db="EMBL/GenBank/DDBJ databases">
        <title>Draft genome sequence of Paenibacillus antarcticus CECT 5836.</title>
        <authorList>
            <person name="Shin S.-K."/>
            <person name="Yi H."/>
        </authorList>
    </citation>
    <scope>NUCLEOTIDE SEQUENCE [LARGE SCALE GENOMIC DNA]</scope>
    <source>
        <strain evidence="3 4">CECT 5836</strain>
    </source>
</reference>
<dbReference type="InterPro" id="IPR010982">
    <property type="entry name" value="Lambda_DNA-bd_dom_sf"/>
</dbReference>
<organism evidence="3 4">
    <name type="scientific">Paenibacillus antarcticus</name>
    <dbReference type="NCBI Taxonomy" id="253703"/>
    <lineage>
        <taxon>Bacteria</taxon>
        <taxon>Bacillati</taxon>
        <taxon>Bacillota</taxon>
        <taxon>Bacilli</taxon>
        <taxon>Bacillales</taxon>
        <taxon>Paenibacillaceae</taxon>
        <taxon>Paenibacillus</taxon>
    </lineage>
</organism>
<dbReference type="GO" id="GO:0003677">
    <property type="term" value="F:DNA binding"/>
    <property type="evidence" value="ECO:0007669"/>
    <property type="project" value="UniProtKB-KW"/>
</dbReference>
<dbReference type="OrthoDB" id="1863321at2"/>
<dbReference type="Proteomes" id="UP000077355">
    <property type="component" value="Unassembled WGS sequence"/>
</dbReference>
<accession>A0A168PAQ4</accession>
<feature type="domain" description="HTH cro/C1-type" evidence="2">
    <location>
        <begin position="13"/>
        <end position="67"/>
    </location>
</feature>
<dbReference type="CDD" id="cd00093">
    <property type="entry name" value="HTH_XRE"/>
    <property type="match status" value="1"/>
</dbReference>
<evidence type="ECO:0000256" key="1">
    <source>
        <dbReference type="ARBA" id="ARBA00023125"/>
    </source>
</evidence>
<dbReference type="EMBL" id="LVJI01000015">
    <property type="protein sequence ID" value="OAB46573.1"/>
    <property type="molecule type" value="Genomic_DNA"/>
</dbReference>
<keyword evidence="4" id="KW-1185">Reference proteome</keyword>
<keyword evidence="1" id="KW-0238">DNA-binding</keyword>
<sequence>MFPIKPTTLGKKIAELRKKRNLKQSELAEEIGKSTSLVAMWETGNRDPDSKMVATLANFFNVTSDYLLGLNDDHNEDIEKETPSSIRAWLRSNSNDLTQNEKEALAEDMEEYFKFRKARILKDRD</sequence>
<dbReference type="AlphaFoldDB" id="A0A168PAQ4"/>
<proteinExistence type="predicted"/>
<gene>
    <name evidence="3" type="ORF">PBAT_11195</name>
</gene>
<dbReference type="PROSITE" id="PS50943">
    <property type="entry name" value="HTH_CROC1"/>
    <property type="match status" value="1"/>
</dbReference>
<protein>
    <recommendedName>
        <fullName evidence="2">HTH cro/C1-type domain-containing protein</fullName>
    </recommendedName>
</protein>
<evidence type="ECO:0000313" key="3">
    <source>
        <dbReference type="EMBL" id="OAB46573.1"/>
    </source>
</evidence>
<dbReference type="PANTHER" id="PTHR46558:SF11">
    <property type="entry name" value="HTH-TYPE TRANSCRIPTIONAL REGULATOR XRE"/>
    <property type="match status" value="1"/>
</dbReference>
<dbReference type="SUPFAM" id="SSF47413">
    <property type="entry name" value="lambda repressor-like DNA-binding domains"/>
    <property type="match status" value="1"/>
</dbReference>
<evidence type="ECO:0000259" key="2">
    <source>
        <dbReference type="PROSITE" id="PS50943"/>
    </source>
</evidence>
<name>A0A168PAQ4_9BACL</name>
<dbReference type="InterPro" id="IPR001387">
    <property type="entry name" value="Cro/C1-type_HTH"/>
</dbReference>
<dbReference type="PANTHER" id="PTHR46558">
    <property type="entry name" value="TRACRIPTIONAL REGULATORY PROTEIN-RELATED-RELATED"/>
    <property type="match status" value="1"/>
</dbReference>
<evidence type="ECO:0000313" key="4">
    <source>
        <dbReference type="Proteomes" id="UP000077355"/>
    </source>
</evidence>
<comment type="caution">
    <text evidence="3">The sequence shown here is derived from an EMBL/GenBank/DDBJ whole genome shotgun (WGS) entry which is preliminary data.</text>
</comment>
<dbReference type="Pfam" id="PF01381">
    <property type="entry name" value="HTH_3"/>
    <property type="match status" value="1"/>
</dbReference>